<feature type="domain" description="PRC-barrel" evidence="2">
    <location>
        <begin position="93"/>
        <end position="159"/>
    </location>
</feature>
<gene>
    <name evidence="3" type="ORF">SAMN02745133_02530</name>
</gene>
<dbReference type="RefSeq" id="WP_084127731.1">
    <property type="nucleotide sequence ID" value="NZ_FQUY01000021.1"/>
</dbReference>
<evidence type="ECO:0000259" key="2">
    <source>
        <dbReference type="Pfam" id="PF05239"/>
    </source>
</evidence>
<evidence type="ECO:0000313" key="3">
    <source>
        <dbReference type="EMBL" id="SHF39291.1"/>
    </source>
</evidence>
<feature type="compositionally biased region" description="Basic and acidic residues" evidence="1">
    <location>
        <begin position="332"/>
        <end position="341"/>
    </location>
</feature>
<evidence type="ECO:0000313" key="4">
    <source>
        <dbReference type="Proteomes" id="UP000184148"/>
    </source>
</evidence>
<feature type="region of interest" description="Disordered" evidence="1">
    <location>
        <begin position="197"/>
        <end position="341"/>
    </location>
</feature>
<reference evidence="4" key="1">
    <citation type="submission" date="2016-11" db="EMBL/GenBank/DDBJ databases">
        <authorList>
            <person name="Varghese N."/>
            <person name="Submissions S."/>
        </authorList>
    </citation>
    <scope>NUCLEOTIDE SEQUENCE [LARGE SCALE GENOMIC DNA]</scope>
    <source>
        <strain evidence="4">DSM 12395</strain>
    </source>
</reference>
<dbReference type="AlphaFoldDB" id="A0A1M5B9R0"/>
<name>A0A1M5B9R0_9FIRM</name>
<feature type="compositionally biased region" description="Basic and acidic residues" evidence="1">
    <location>
        <begin position="197"/>
        <end position="217"/>
    </location>
</feature>
<dbReference type="STRING" id="1121429.SAMN02745133_02530"/>
<dbReference type="EMBL" id="FQUY01000021">
    <property type="protein sequence ID" value="SHF39291.1"/>
    <property type="molecule type" value="Genomic_DNA"/>
</dbReference>
<dbReference type="OrthoDB" id="53812at2"/>
<sequence>MRKSKKFIGMPVISLAEGQQMGTVKGLVVDPHQQKVAALIIEQKGWFSEQKFAPYGKVRSVGTDAITIDQSAVVEKGASLPDILKLYKDKVTVIGCKVIAENGSHLGEVDEYFVEETTGSIVGLEISGNLLNSIMKGKSFLDISFVRTIGKELVVASNEAMDNIVKIDGGLSETVKQIKDSTSHIWESTLQKTKELGSKTKELSSKTKEELESKTKDLTSITKDLGESLLEKVRGKNKEEGEERTRPTQPTEDQVEVSDLPPEAMTPEVEKLCRSAEPVEDRVEVADLPPDAFTREEEPAEMPAEQEENQDVSISEEPMAGTLQESAAENKPNSDQEDKKE</sequence>
<evidence type="ECO:0000256" key="1">
    <source>
        <dbReference type="SAM" id="MobiDB-lite"/>
    </source>
</evidence>
<dbReference type="Pfam" id="PF05239">
    <property type="entry name" value="PRC"/>
    <property type="match status" value="2"/>
</dbReference>
<protein>
    <submittedName>
        <fullName evidence="3">Uncharacterized protein YrrD, contains PRC-barrel domain</fullName>
    </submittedName>
</protein>
<accession>A0A1M5B9R0</accession>
<dbReference type="Gene3D" id="2.30.30.240">
    <property type="entry name" value="PRC-barrel domain"/>
    <property type="match status" value="2"/>
</dbReference>
<feature type="domain" description="PRC-barrel" evidence="2">
    <location>
        <begin position="5"/>
        <end position="71"/>
    </location>
</feature>
<dbReference type="InterPro" id="IPR027275">
    <property type="entry name" value="PRC-brl_dom"/>
</dbReference>
<dbReference type="InterPro" id="IPR011033">
    <property type="entry name" value="PRC_barrel-like_sf"/>
</dbReference>
<feature type="compositionally biased region" description="Acidic residues" evidence="1">
    <location>
        <begin position="298"/>
        <end position="310"/>
    </location>
</feature>
<keyword evidence="4" id="KW-1185">Reference proteome</keyword>
<organism evidence="3 4">
    <name type="scientific">Desulforamulus putei DSM 12395</name>
    <dbReference type="NCBI Taxonomy" id="1121429"/>
    <lineage>
        <taxon>Bacteria</taxon>
        <taxon>Bacillati</taxon>
        <taxon>Bacillota</taxon>
        <taxon>Clostridia</taxon>
        <taxon>Eubacteriales</taxon>
        <taxon>Peptococcaceae</taxon>
        <taxon>Desulforamulus</taxon>
    </lineage>
</organism>
<feature type="compositionally biased region" description="Basic and acidic residues" evidence="1">
    <location>
        <begin position="268"/>
        <end position="285"/>
    </location>
</feature>
<dbReference type="Proteomes" id="UP000184148">
    <property type="component" value="Unassembled WGS sequence"/>
</dbReference>
<proteinExistence type="predicted"/>
<feature type="compositionally biased region" description="Basic and acidic residues" evidence="1">
    <location>
        <begin position="224"/>
        <end position="246"/>
    </location>
</feature>
<dbReference type="SUPFAM" id="SSF50346">
    <property type="entry name" value="PRC-barrel domain"/>
    <property type="match status" value="2"/>
</dbReference>